<feature type="region of interest" description="Disordered" evidence="1">
    <location>
        <begin position="139"/>
        <end position="169"/>
    </location>
</feature>
<feature type="compositionally biased region" description="Polar residues" evidence="1">
    <location>
        <begin position="1"/>
        <end position="11"/>
    </location>
</feature>
<accession>A0ABN2WQI4</accession>
<gene>
    <name evidence="2" type="ORF">GCM10009801_64930</name>
</gene>
<feature type="region of interest" description="Disordered" evidence="1">
    <location>
        <begin position="1"/>
        <end position="21"/>
    </location>
</feature>
<protein>
    <submittedName>
        <fullName evidence="2">DinB family protein</fullName>
    </submittedName>
</protein>
<evidence type="ECO:0000313" key="3">
    <source>
        <dbReference type="Proteomes" id="UP001500016"/>
    </source>
</evidence>
<evidence type="ECO:0000256" key="1">
    <source>
        <dbReference type="SAM" id="MobiDB-lite"/>
    </source>
</evidence>
<sequence length="208" mass="22784">MSGAQAGQSGPSVPPLPVGEPSMSVAEPHALLEGYLDFCRSALLRKLEALPESELRLSSLPSGWTPLELVRHLTYVERRWLRWGFEAEQLPDPWGDRGPEDRWHVPAETTAEEVIEEFRAEAERSRKITGAAALGDRARTGGRFRAEGGEAEQEKEGAGAGAGEEEADGRTAAVPALSWILFHLLQEYARHLGHLDVVVELATRETGE</sequence>
<dbReference type="InterPro" id="IPR034660">
    <property type="entry name" value="DinB/YfiT-like"/>
</dbReference>
<evidence type="ECO:0000313" key="2">
    <source>
        <dbReference type="EMBL" id="GAA2095793.1"/>
    </source>
</evidence>
<dbReference type="SUPFAM" id="SSF109854">
    <property type="entry name" value="DinB/YfiT-like putative metalloenzymes"/>
    <property type="match status" value="1"/>
</dbReference>
<proteinExistence type="predicted"/>
<dbReference type="InterPro" id="IPR007061">
    <property type="entry name" value="MST-like"/>
</dbReference>
<comment type="caution">
    <text evidence="2">The sequence shown here is derived from an EMBL/GenBank/DDBJ whole genome shotgun (WGS) entry which is preliminary data.</text>
</comment>
<reference evidence="2 3" key="1">
    <citation type="journal article" date="2019" name="Int. J. Syst. Evol. Microbiol.">
        <title>The Global Catalogue of Microorganisms (GCM) 10K type strain sequencing project: providing services to taxonomists for standard genome sequencing and annotation.</title>
        <authorList>
            <consortium name="The Broad Institute Genomics Platform"/>
            <consortium name="The Broad Institute Genome Sequencing Center for Infectious Disease"/>
            <person name="Wu L."/>
            <person name="Ma J."/>
        </authorList>
    </citation>
    <scope>NUCLEOTIDE SEQUENCE [LARGE SCALE GENOMIC DNA]</scope>
    <source>
        <strain evidence="2 3">JCM 15478</strain>
    </source>
</reference>
<dbReference type="Proteomes" id="UP001500016">
    <property type="component" value="Unassembled WGS sequence"/>
</dbReference>
<name>A0ABN2WQI4_9ACTN</name>
<organism evidence="2 3">
    <name type="scientific">Streptomyces albiaxialis</name>
    <dbReference type="NCBI Taxonomy" id="329523"/>
    <lineage>
        <taxon>Bacteria</taxon>
        <taxon>Bacillati</taxon>
        <taxon>Actinomycetota</taxon>
        <taxon>Actinomycetes</taxon>
        <taxon>Kitasatosporales</taxon>
        <taxon>Streptomycetaceae</taxon>
        <taxon>Streptomyces</taxon>
    </lineage>
</organism>
<keyword evidence="3" id="KW-1185">Reference proteome</keyword>
<dbReference type="Pfam" id="PF04978">
    <property type="entry name" value="MST"/>
    <property type="match status" value="1"/>
</dbReference>
<feature type="compositionally biased region" description="Basic and acidic residues" evidence="1">
    <location>
        <begin position="139"/>
        <end position="157"/>
    </location>
</feature>
<dbReference type="RefSeq" id="WP_425578327.1">
    <property type="nucleotide sequence ID" value="NZ_BAAAPE010000016.1"/>
</dbReference>
<dbReference type="Gene3D" id="1.20.120.450">
    <property type="entry name" value="dinb family like domain"/>
    <property type="match status" value="1"/>
</dbReference>
<dbReference type="EMBL" id="BAAAPE010000016">
    <property type="protein sequence ID" value="GAA2095793.1"/>
    <property type="molecule type" value="Genomic_DNA"/>
</dbReference>